<dbReference type="Proteomes" id="UP001375240">
    <property type="component" value="Unassembled WGS sequence"/>
</dbReference>
<protein>
    <submittedName>
        <fullName evidence="2">Uncharacterized protein</fullName>
    </submittedName>
</protein>
<name>A0AAV9UAF1_9PEZI</name>
<feature type="chain" id="PRO_5043463081" evidence="1">
    <location>
        <begin position="18"/>
        <end position="98"/>
    </location>
</feature>
<reference evidence="2 3" key="1">
    <citation type="submission" date="2019-10" db="EMBL/GenBank/DDBJ databases">
        <authorList>
            <person name="Palmer J.M."/>
        </authorList>
    </citation>
    <scope>NUCLEOTIDE SEQUENCE [LARGE SCALE GENOMIC DNA]</scope>
    <source>
        <strain evidence="2 3">TWF696</strain>
    </source>
</reference>
<comment type="caution">
    <text evidence="2">The sequence shown here is derived from an EMBL/GenBank/DDBJ whole genome shotgun (WGS) entry which is preliminary data.</text>
</comment>
<proteinExistence type="predicted"/>
<dbReference type="AlphaFoldDB" id="A0AAV9UAF1"/>
<evidence type="ECO:0000256" key="1">
    <source>
        <dbReference type="SAM" id="SignalP"/>
    </source>
</evidence>
<accession>A0AAV9UAF1</accession>
<gene>
    <name evidence="2" type="ORF">TWF696_001988</name>
</gene>
<evidence type="ECO:0000313" key="2">
    <source>
        <dbReference type="EMBL" id="KAK6336433.1"/>
    </source>
</evidence>
<keyword evidence="1" id="KW-0732">Signal</keyword>
<feature type="signal peptide" evidence="1">
    <location>
        <begin position="1"/>
        <end position="17"/>
    </location>
</feature>
<organism evidence="2 3">
    <name type="scientific">Orbilia brochopaga</name>
    <dbReference type="NCBI Taxonomy" id="3140254"/>
    <lineage>
        <taxon>Eukaryota</taxon>
        <taxon>Fungi</taxon>
        <taxon>Dikarya</taxon>
        <taxon>Ascomycota</taxon>
        <taxon>Pezizomycotina</taxon>
        <taxon>Orbiliomycetes</taxon>
        <taxon>Orbiliales</taxon>
        <taxon>Orbiliaceae</taxon>
        <taxon>Orbilia</taxon>
    </lineage>
</organism>
<evidence type="ECO:0000313" key="3">
    <source>
        <dbReference type="Proteomes" id="UP001375240"/>
    </source>
</evidence>
<sequence length="98" mass="10501">MQFSVVAVLMAASAALASPFAWPPSDCKVVQKWEGQRDFSPVKTEYAATRTVFYGRDCKASGCEPTPLFWGIGPVKTATTTVAATLTVTEIHCMPTGN</sequence>
<dbReference type="EMBL" id="JAVHNQ010000011">
    <property type="protein sequence ID" value="KAK6336433.1"/>
    <property type="molecule type" value="Genomic_DNA"/>
</dbReference>
<keyword evidence="3" id="KW-1185">Reference proteome</keyword>